<sequence>MSTDLTWDNGIPVERHPITAYTGFGFHSMFTIKALAGGAAYELTSPFPGQQRTFHDTDPETLKEIAQRIYDELLQQARVVLSDDQAMRCIDNVTEFTFPDAVRTHSCVGPCGPRQDHRYTPEPLIARRIEGGRWVVSRPGGLHATADQEWKLPANCGPYEQEFLHDRDEALELVSLLPKTTSCPASQRIAFDLLELRHQHISGADPTPCWSDPSFRQARRSPTAPLRGLPKTKGMPPMAKISDVLKTTQLRRNRYRTEFPGFGIFFGNTSTLAQEAAVAAFQEFHQQHDDRKRAFITCPDGVTLLHCFAVPNGWAYQVVHLDKPDTVHKVARRAGQATVYKRTGECQTWEGFLASCAEVAAGYCRPPANTVSPEM</sequence>
<organism evidence="2 3">
    <name type="scientific">Sphaerisporangium flaviroseum</name>
    <dbReference type="NCBI Taxonomy" id="509199"/>
    <lineage>
        <taxon>Bacteria</taxon>
        <taxon>Bacillati</taxon>
        <taxon>Actinomycetota</taxon>
        <taxon>Actinomycetes</taxon>
        <taxon>Streptosporangiales</taxon>
        <taxon>Streptosporangiaceae</taxon>
        <taxon>Sphaerisporangium</taxon>
    </lineage>
</organism>
<evidence type="ECO:0000256" key="1">
    <source>
        <dbReference type="SAM" id="MobiDB-lite"/>
    </source>
</evidence>
<proteinExistence type="predicted"/>
<keyword evidence="3" id="KW-1185">Reference proteome</keyword>
<evidence type="ECO:0000313" key="3">
    <source>
        <dbReference type="Proteomes" id="UP001500888"/>
    </source>
</evidence>
<reference evidence="3" key="1">
    <citation type="journal article" date="2019" name="Int. J. Syst. Evol. Microbiol.">
        <title>The Global Catalogue of Microorganisms (GCM) 10K type strain sequencing project: providing services to taxonomists for standard genome sequencing and annotation.</title>
        <authorList>
            <consortium name="The Broad Institute Genomics Platform"/>
            <consortium name="The Broad Institute Genome Sequencing Center for Infectious Disease"/>
            <person name="Wu L."/>
            <person name="Ma J."/>
        </authorList>
    </citation>
    <scope>NUCLEOTIDE SEQUENCE [LARGE SCALE GENOMIC DNA]</scope>
    <source>
        <strain evidence="3">JCM 16908</strain>
    </source>
</reference>
<gene>
    <name evidence="2" type="ORF">GCM10022226_61860</name>
</gene>
<dbReference type="Proteomes" id="UP001500888">
    <property type="component" value="Unassembled WGS sequence"/>
</dbReference>
<feature type="region of interest" description="Disordered" evidence="1">
    <location>
        <begin position="205"/>
        <end position="233"/>
    </location>
</feature>
<comment type="caution">
    <text evidence="2">The sequence shown here is derived from an EMBL/GenBank/DDBJ whole genome shotgun (WGS) entry which is preliminary data.</text>
</comment>
<protein>
    <submittedName>
        <fullName evidence="2">Uncharacterized protein</fullName>
    </submittedName>
</protein>
<dbReference type="EMBL" id="BAAAZR010000031">
    <property type="protein sequence ID" value="GAA3832257.1"/>
    <property type="molecule type" value="Genomic_DNA"/>
</dbReference>
<evidence type="ECO:0000313" key="2">
    <source>
        <dbReference type="EMBL" id="GAA3832257.1"/>
    </source>
</evidence>
<accession>A0ABP7J1F7</accession>
<dbReference type="RefSeq" id="WP_344948170.1">
    <property type="nucleotide sequence ID" value="NZ_BAAAZR010000031.1"/>
</dbReference>
<name>A0ABP7J1F7_9ACTN</name>